<gene>
    <name evidence="1" type="ORF">I8J29_18110</name>
</gene>
<sequence length="199" mass="22557">MTFDYIRYWEDAYKGGATSGSGSFGDLAAFKAEVVNGLVARYNARRVVEFGCGDGNQLRLMRYPSYLGLDVSASAVRMCAERFASDESKSFMLYRPGLLVNRGFLEADMTVCLDVLYHITDEADYRATLKDLFGPRPEVVVLYTRLTRGDEPQVVETIRDRDVFHDLAAFQDYFVHEIIPQRFKAQSSADFIILRRGAD</sequence>
<dbReference type="Gene3D" id="3.40.50.150">
    <property type="entry name" value="Vaccinia Virus protein VP39"/>
    <property type="match status" value="1"/>
</dbReference>
<reference evidence="1 2" key="1">
    <citation type="submission" date="2021-03" db="EMBL/GenBank/DDBJ databases">
        <title>Paenibacillus artemisicola MWE-103 whole genome sequence.</title>
        <authorList>
            <person name="Ham Y.J."/>
        </authorList>
    </citation>
    <scope>NUCLEOTIDE SEQUENCE [LARGE SCALE GENOMIC DNA]</scope>
    <source>
        <strain evidence="1 2">MWE-103</strain>
    </source>
</reference>
<dbReference type="EMBL" id="JAGGDJ010000015">
    <property type="protein sequence ID" value="MBO7746128.1"/>
    <property type="molecule type" value="Genomic_DNA"/>
</dbReference>
<name>A0ABS3WCZ0_9BACL</name>
<keyword evidence="2" id="KW-1185">Reference proteome</keyword>
<evidence type="ECO:0008006" key="3">
    <source>
        <dbReference type="Google" id="ProtNLM"/>
    </source>
</evidence>
<accession>A0ABS3WCZ0</accession>
<evidence type="ECO:0000313" key="1">
    <source>
        <dbReference type="EMBL" id="MBO7746128.1"/>
    </source>
</evidence>
<evidence type="ECO:0000313" key="2">
    <source>
        <dbReference type="Proteomes" id="UP000670947"/>
    </source>
</evidence>
<protein>
    <recommendedName>
        <fullName evidence="3">Methyltransferase family protein</fullName>
    </recommendedName>
</protein>
<dbReference type="Pfam" id="PF13489">
    <property type="entry name" value="Methyltransf_23"/>
    <property type="match status" value="1"/>
</dbReference>
<dbReference type="RefSeq" id="WP_208848923.1">
    <property type="nucleotide sequence ID" value="NZ_JAGGDJ010000015.1"/>
</dbReference>
<proteinExistence type="predicted"/>
<dbReference type="SUPFAM" id="SSF53335">
    <property type="entry name" value="S-adenosyl-L-methionine-dependent methyltransferases"/>
    <property type="match status" value="1"/>
</dbReference>
<dbReference type="Proteomes" id="UP000670947">
    <property type="component" value="Unassembled WGS sequence"/>
</dbReference>
<comment type="caution">
    <text evidence="1">The sequence shown here is derived from an EMBL/GenBank/DDBJ whole genome shotgun (WGS) entry which is preliminary data.</text>
</comment>
<dbReference type="InterPro" id="IPR029063">
    <property type="entry name" value="SAM-dependent_MTases_sf"/>
</dbReference>
<organism evidence="1 2">
    <name type="scientific">Paenibacillus artemisiicola</name>
    <dbReference type="NCBI Taxonomy" id="1172618"/>
    <lineage>
        <taxon>Bacteria</taxon>
        <taxon>Bacillati</taxon>
        <taxon>Bacillota</taxon>
        <taxon>Bacilli</taxon>
        <taxon>Bacillales</taxon>
        <taxon>Paenibacillaceae</taxon>
        <taxon>Paenibacillus</taxon>
    </lineage>
</organism>